<dbReference type="EMBL" id="JASJOS010000010">
    <property type="protein sequence ID" value="MDJ1483100.1"/>
    <property type="molecule type" value="Genomic_DNA"/>
</dbReference>
<dbReference type="Proteomes" id="UP001241110">
    <property type="component" value="Unassembled WGS sequence"/>
</dbReference>
<evidence type="ECO:0000313" key="2">
    <source>
        <dbReference type="Proteomes" id="UP001241110"/>
    </source>
</evidence>
<comment type="caution">
    <text evidence="1">The sequence shown here is derived from an EMBL/GenBank/DDBJ whole genome shotgun (WGS) entry which is preliminary data.</text>
</comment>
<organism evidence="1 2">
    <name type="scientific">Xanthocytophaga flava</name>
    <dbReference type="NCBI Taxonomy" id="3048013"/>
    <lineage>
        <taxon>Bacteria</taxon>
        <taxon>Pseudomonadati</taxon>
        <taxon>Bacteroidota</taxon>
        <taxon>Cytophagia</taxon>
        <taxon>Cytophagales</taxon>
        <taxon>Rhodocytophagaceae</taxon>
        <taxon>Xanthocytophaga</taxon>
    </lineage>
</organism>
<accession>A0AAE3QTU4</accession>
<name>A0AAE3QTU4_9BACT</name>
<evidence type="ECO:0000313" key="1">
    <source>
        <dbReference type="EMBL" id="MDJ1483100.1"/>
    </source>
</evidence>
<gene>
    <name evidence="1" type="ORF">QNI16_21560</name>
</gene>
<dbReference type="RefSeq" id="WP_313982667.1">
    <property type="nucleotide sequence ID" value="NZ_JASJOS010000010.1"/>
</dbReference>
<sequence>MMVDSKLSFTREKLKPIILELAGLYGYDDPVIYLNELLERVKAFDDFSFTANFYLNIHYLCKEYSDKFWSEIHRQKITTWLKGAPILTSVFDTTWEPWEANKVNSILKDFWEIWNNEPQLKLTEMKEYTKIFKYNSTPYAIINPEEFRAVLPPVANQPEHPFNLSWNQNLVTGEPMYANPEGSFLFKFNHIADVNRRTVSERHIFPLNEVNEFLDYHYMHALESNKEELLLNTLHDMATISRNESFISDKAREVLLLWISRAHEKIASPEPLNADLWSVWNHTNPATMNKIYLRYKDHFKEREKVKGELAVFAYKLLKQGWIYLGNYEGFIGKSEIARIFITAFGVKQNKNSDHEAFPFEITHKTNELSFSGKTALLGRFKDIDLNKEPIERQHVIH</sequence>
<proteinExistence type="predicted"/>
<reference evidence="1" key="1">
    <citation type="submission" date="2023-05" db="EMBL/GenBank/DDBJ databases">
        <authorList>
            <person name="Zhang X."/>
        </authorList>
    </citation>
    <scope>NUCLEOTIDE SEQUENCE</scope>
    <source>
        <strain evidence="1">YF14B1</strain>
    </source>
</reference>
<protein>
    <submittedName>
        <fullName evidence="1">Uncharacterized protein</fullName>
    </submittedName>
</protein>
<dbReference type="AlphaFoldDB" id="A0AAE3QTU4"/>